<organism evidence="1 2">
    <name type="scientific">Rhodonia placenta</name>
    <dbReference type="NCBI Taxonomy" id="104341"/>
    <lineage>
        <taxon>Eukaryota</taxon>
        <taxon>Fungi</taxon>
        <taxon>Dikarya</taxon>
        <taxon>Basidiomycota</taxon>
        <taxon>Agaricomycotina</taxon>
        <taxon>Agaricomycetes</taxon>
        <taxon>Polyporales</taxon>
        <taxon>Adustoporiaceae</taxon>
        <taxon>Rhodonia</taxon>
    </lineage>
</organism>
<reference evidence="1" key="2">
    <citation type="journal article" name="Front. Microbiol.">
        <title>Degradative Capacity of Two Strains of Rhodonia placenta: From Phenotype to Genotype.</title>
        <authorList>
            <person name="Kolle M."/>
            <person name="Horta M.A.C."/>
            <person name="Nowrousian M."/>
            <person name="Ohm R.A."/>
            <person name="Benz J.P."/>
            <person name="Pilgard A."/>
        </authorList>
    </citation>
    <scope>NUCLEOTIDE SEQUENCE</scope>
    <source>
        <strain evidence="1">FPRL280</strain>
    </source>
</reference>
<name>A0A8H7NU21_9APHY</name>
<reference evidence="1" key="1">
    <citation type="submission" date="2020-11" db="EMBL/GenBank/DDBJ databases">
        <authorList>
            <person name="Koelle M."/>
            <person name="Horta M.A.C."/>
            <person name="Nowrousian M."/>
            <person name="Ohm R.A."/>
            <person name="Benz P."/>
            <person name="Pilgard A."/>
        </authorList>
    </citation>
    <scope>NUCLEOTIDE SEQUENCE</scope>
    <source>
        <strain evidence="1">FPRL280</strain>
    </source>
</reference>
<gene>
    <name evidence="1" type="ORF">IEO21_09602</name>
</gene>
<evidence type="ECO:0000313" key="1">
    <source>
        <dbReference type="EMBL" id="KAF9803653.1"/>
    </source>
</evidence>
<proteinExistence type="predicted"/>
<accession>A0A8H7NU21</accession>
<dbReference type="Proteomes" id="UP000639403">
    <property type="component" value="Unassembled WGS sequence"/>
</dbReference>
<sequence length="9" mass="1035">MSSKARARE</sequence>
<dbReference type="EMBL" id="JADOXO010000487">
    <property type="protein sequence ID" value="KAF9803653.1"/>
    <property type="molecule type" value="Genomic_DNA"/>
</dbReference>
<protein>
    <submittedName>
        <fullName evidence="1">Uncharacterized protein</fullName>
    </submittedName>
</protein>
<comment type="caution">
    <text evidence="1">The sequence shown here is derived from an EMBL/GenBank/DDBJ whole genome shotgun (WGS) entry which is preliminary data.</text>
</comment>
<evidence type="ECO:0000313" key="2">
    <source>
        <dbReference type="Proteomes" id="UP000639403"/>
    </source>
</evidence>